<sequence>MSFKYDFVKNRNLYFIISTLLTVVGIVFLLTAGLKLGIDFDSGSRVNIQANETLTNESVEEEFKSLGLEPEGVVLAGKNDQANVSFKGALSKDEVAKINTHFEEKYGEPPSISTVTPTVGRELAQNAFYAVLIASVGIIIYVAFRFEWSMAVASVVALLHDAFMIVAIFSMFRIEVDLPFIAAVLTIVGYSINDTIVTFDRIRENMKLEKVRTQEKLAEIVNRSIHETLGRSINTVLTVIIAAVALLIFGADSIRNFSIALLIGLTFGAYSSIFIASQLWYVMKSRQMKSKKTRPVEAEPEI</sequence>
<feature type="transmembrane region" description="Helical" evidence="9">
    <location>
        <begin position="12"/>
        <end position="34"/>
    </location>
</feature>
<reference evidence="11 12" key="1">
    <citation type="submission" date="2024-06" db="EMBL/GenBank/DDBJ databases">
        <title>Genomic Encyclopedia of Type Strains, Phase IV (KMG-IV): sequencing the most valuable type-strain genomes for metagenomic binning, comparative biology and taxonomic classification.</title>
        <authorList>
            <person name="Goeker M."/>
        </authorList>
    </citation>
    <scope>NUCLEOTIDE SEQUENCE [LARGE SCALE GENOMIC DNA]</scope>
    <source>
        <strain evidence="11 12">DSM 100124</strain>
    </source>
</reference>
<feature type="transmembrane region" description="Helical" evidence="9">
    <location>
        <begin position="151"/>
        <end position="172"/>
    </location>
</feature>
<comment type="subcellular location">
    <subcellularLocation>
        <location evidence="1 9">Cell membrane</location>
        <topology evidence="1 9">Multi-pass membrane protein</topology>
    </subcellularLocation>
</comment>
<evidence type="ECO:0000256" key="2">
    <source>
        <dbReference type="ARBA" id="ARBA00022448"/>
    </source>
</evidence>
<dbReference type="PANTHER" id="PTHR30081">
    <property type="entry name" value="PROTEIN-EXPORT MEMBRANE PROTEIN SEC"/>
    <property type="match status" value="1"/>
</dbReference>
<keyword evidence="12" id="KW-1185">Reference proteome</keyword>
<keyword evidence="6 9" id="KW-1133">Transmembrane helix</keyword>
<evidence type="ECO:0000256" key="8">
    <source>
        <dbReference type="ARBA" id="ARBA00023136"/>
    </source>
</evidence>
<dbReference type="InterPro" id="IPR055344">
    <property type="entry name" value="SecD_SecF_C_bact"/>
</dbReference>
<feature type="transmembrane region" description="Helical" evidence="9">
    <location>
        <begin position="233"/>
        <end position="251"/>
    </location>
</feature>
<evidence type="ECO:0000256" key="1">
    <source>
        <dbReference type="ARBA" id="ARBA00004651"/>
    </source>
</evidence>
<dbReference type="NCBIfam" id="TIGR00916">
    <property type="entry name" value="2A0604s01"/>
    <property type="match status" value="1"/>
</dbReference>
<dbReference type="NCBIfam" id="TIGR00966">
    <property type="entry name" value="transloc_SecF"/>
    <property type="match status" value="1"/>
</dbReference>
<keyword evidence="5 9" id="KW-0653">Protein transport</keyword>
<feature type="transmembrane region" description="Helical" evidence="9">
    <location>
        <begin position="127"/>
        <end position="144"/>
    </location>
</feature>
<evidence type="ECO:0000256" key="9">
    <source>
        <dbReference type="HAMAP-Rule" id="MF_01464"/>
    </source>
</evidence>
<comment type="caution">
    <text evidence="11">The sequence shown here is derived from an EMBL/GenBank/DDBJ whole genome shotgun (WGS) entry which is preliminary data.</text>
</comment>
<evidence type="ECO:0000256" key="6">
    <source>
        <dbReference type="ARBA" id="ARBA00022989"/>
    </source>
</evidence>
<dbReference type="InterPro" id="IPR005665">
    <property type="entry name" value="SecF_bac"/>
</dbReference>
<accession>A0ABV2LGD4</accession>
<keyword evidence="4 9" id="KW-0812">Transmembrane</keyword>
<comment type="similarity">
    <text evidence="9">Belongs to the SecD/SecF family. SecF subfamily.</text>
</comment>
<dbReference type="SUPFAM" id="SSF82866">
    <property type="entry name" value="Multidrug efflux transporter AcrB transmembrane domain"/>
    <property type="match status" value="1"/>
</dbReference>
<dbReference type="PRINTS" id="PR01755">
    <property type="entry name" value="SECFTRNLCASE"/>
</dbReference>
<dbReference type="HAMAP" id="MF_01464_B">
    <property type="entry name" value="SecF_B"/>
    <property type="match status" value="1"/>
</dbReference>
<dbReference type="Gene3D" id="1.20.1640.10">
    <property type="entry name" value="Multidrug efflux transporter AcrB transmembrane domain"/>
    <property type="match status" value="1"/>
</dbReference>
<evidence type="ECO:0000256" key="3">
    <source>
        <dbReference type="ARBA" id="ARBA00022475"/>
    </source>
</evidence>
<dbReference type="EMBL" id="JBEPMP010000001">
    <property type="protein sequence ID" value="MET3727658.1"/>
    <property type="molecule type" value="Genomic_DNA"/>
</dbReference>
<comment type="subunit">
    <text evidence="9">Forms a complex with SecD. Part of the essential Sec protein translocation apparatus which comprises SecA, SecYEG and auxiliary proteins SecDF. Other proteins may also be involved.</text>
</comment>
<evidence type="ECO:0000313" key="11">
    <source>
        <dbReference type="EMBL" id="MET3727658.1"/>
    </source>
</evidence>
<feature type="domain" description="Protein export membrane protein SecD/SecF C-terminal" evidence="10">
    <location>
        <begin position="101"/>
        <end position="285"/>
    </location>
</feature>
<proteinExistence type="inferred from homology"/>
<evidence type="ECO:0000256" key="5">
    <source>
        <dbReference type="ARBA" id="ARBA00022927"/>
    </source>
</evidence>
<protein>
    <recommendedName>
        <fullName evidence="9">Protein-export membrane protein SecF</fullName>
    </recommendedName>
</protein>
<dbReference type="Proteomes" id="UP001549097">
    <property type="component" value="Unassembled WGS sequence"/>
</dbReference>
<dbReference type="InterPro" id="IPR022813">
    <property type="entry name" value="SecD/SecF_arch_bac"/>
</dbReference>
<evidence type="ECO:0000256" key="4">
    <source>
        <dbReference type="ARBA" id="ARBA00022692"/>
    </source>
</evidence>
<gene>
    <name evidence="9" type="primary">secF</name>
    <name evidence="11" type="ORF">ABID52_001239</name>
</gene>
<feature type="transmembrane region" description="Helical" evidence="9">
    <location>
        <begin position="178"/>
        <end position="199"/>
    </location>
</feature>
<keyword evidence="2 9" id="KW-0813">Transport</keyword>
<dbReference type="InterPro" id="IPR048634">
    <property type="entry name" value="SecD_SecF_C"/>
</dbReference>
<dbReference type="PANTHER" id="PTHR30081:SF8">
    <property type="entry name" value="PROTEIN TRANSLOCASE SUBUNIT SECF"/>
    <property type="match status" value="1"/>
</dbReference>
<keyword evidence="8 9" id="KW-0472">Membrane</keyword>
<dbReference type="InterPro" id="IPR022645">
    <property type="entry name" value="SecD/SecF_bac"/>
</dbReference>
<evidence type="ECO:0000259" key="10">
    <source>
        <dbReference type="Pfam" id="PF02355"/>
    </source>
</evidence>
<comment type="function">
    <text evidence="9">Part of the Sec protein translocase complex. Interacts with the SecYEG preprotein conducting channel. SecDF uses the proton motive force (PMF) to complete protein translocation after the ATP-dependent function of SecA.</text>
</comment>
<keyword evidence="3 9" id="KW-1003">Cell membrane</keyword>
<evidence type="ECO:0000256" key="7">
    <source>
        <dbReference type="ARBA" id="ARBA00023010"/>
    </source>
</evidence>
<feature type="transmembrane region" description="Helical" evidence="9">
    <location>
        <begin position="257"/>
        <end position="282"/>
    </location>
</feature>
<organism evidence="11 12">
    <name type="scientific">Fictibacillus halophilus</name>
    <dbReference type="NCBI Taxonomy" id="1610490"/>
    <lineage>
        <taxon>Bacteria</taxon>
        <taxon>Bacillati</taxon>
        <taxon>Bacillota</taxon>
        <taxon>Bacilli</taxon>
        <taxon>Bacillales</taxon>
        <taxon>Fictibacillaceae</taxon>
        <taxon>Fictibacillus</taxon>
    </lineage>
</organism>
<evidence type="ECO:0000313" key="12">
    <source>
        <dbReference type="Proteomes" id="UP001549097"/>
    </source>
</evidence>
<name>A0ABV2LGD4_9BACL</name>
<dbReference type="Pfam" id="PF02355">
    <property type="entry name" value="SecD_SecF_C"/>
    <property type="match status" value="1"/>
</dbReference>
<keyword evidence="7 9" id="KW-0811">Translocation</keyword>